<sequence>MHIAIFNCLKPIQGRTCPDMFKNLIERGLDYNKERLDTSNIAISYAIYNCTTNEFPTSFADIDAIIITGSSKSTYDPHPWIKQMQDVLRDVYNNHPYIKLFGSCFGHQMIASALLEDRGVRIEKNSKGWEIGVHSVDFDPEFLSYFPQFTNGDIAAQRKIQFIHQDQVAVSDGSLPQGWIILGKSDICNVQGLFQPNRVLTYQGHAEFDRATTKAVLEKVNNPAWSNEDREAADQIDDADYYAGILVHFLLR</sequence>
<evidence type="ECO:0000313" key="2">
    <source>
        <dbReference type="EMBL" id="KNG86758.1"/>
    </source>
</evidence>
<feature type="domain" description="Glutamine amidotransferase" evidence="1">
    <location>
        <begin position="45"/>
        <end position="213"/>
    </location>
</feature>
<protein>
    <recommendedName>
        <fullName evidence="1">Glutamine amidotransferase domain-containing protein</fullName>
    </recommendedName>
</protein>
<accession>A0A0L1J5Q8</accession>
<dbReference type="GeneID" id="26807692"/>
<organism evidence="2 3">
    <name type="scientific">Aspergillus nomiae NRRL (strain ATCC 15546 / NRRL 13137 / CBS 260.88 / M93)</name>
    <dbReference type="NCBI Taxonomy" id="1509407"/>
    <lineage>
        <taxon>Eukaryota</taxon>
        <taxon>Fungi</taxon>
        <taxon>Dikarya</taxon>
        <taxon>Ascomycota</taxon>
        <taxon>Pezizomycotina</taxon>
        <taxon>Eurotiomycetes</taxon>
        <taxon>Eurotiomycetidae</taxon>
        <taxon>Eurotiales</taxon>
        <taxon>Aspergillaceae</taxon>
        <taxon>Aspergillus</taxon>
        <taxon>Aspergillus subgen. Circumdati</taxon>
    </lineage>
</organism>
<dbReference type="SUPFAM" id="SSF52317">
    <property type="entry name" value="Class I glutamine amidotransferase-like"/>
    <property type="match status" value="1"/>
</dbReference>
<comment type="caution">
    <text evidence="2">The sequence shown here is derived from an EMBL/GenBank/DDBJ whole genome shotgun (WGS) entry which is preliminary data.</text>
</comment>
<gene>
    <name evidence="2" type="ORF">ANOM_005888</name>
</gene>
<dbReference type="PANTHER" id="PTHR42695">
    <property type="entry name" value="GLUTAMINE AMIDOTRANSFERASE YLR126C-RELATED"/>
    <property type="match status" value="1"/>
</dbReference>
<dbReference type="Gene3D" id="3.40.50.880">
    <property type="match status" value="1"/>
</dbReference>
<dbReference type="EMBL" id="JNOM01000104">
    <property type="protein sequence ID" value="KNG86758.1"/>
    <property type="molecule type" value="Genomic_DNA"/>
</dbReference>
<evidence type="ECO:0000313" key="3">
    <source>
        <dbReference type="Proteomes" id="UP000037505"/>
    </source>
</evidence>
<keyword evidence="3" id="KW-1185">Reference proteome</keyword>
<dbReference type="InterPro" id="IPR017926">
    <property type="entry name" value="GATASE"/>
</dbReference>
<dbReference type="GO" id="GO:0005634">
    <property type="term" value="C:nucleus"/>
    <property type="evidence" value="ECO:0007669"/>
    <property type="project" value="TreeGrafter"/>
</dbReference>
<dbReference type="AlphaFoldDB" id="A0A0L1J5Q8"/>
<proteinExistence type="predicted"/>
<dbReference type="CDD" id="cd01741">
    <property type="entry name" value="GATase1_1"/>
    <property type="match status" value="1"/>
</dbReference>
<reference evidence="2 3" key="1">
    <citation type="submission" date="2014-06" db="EMBL/GenBank/DDBJ databases">
        <title>The Genome of the Aflatoxigenic Filamentous Fungus Aspergillus nomius.</title>
        <authorList>
            <person name="Moore M.G."/>
            <person name="Shannon B.M."/>
            <person name="Brian M.M."/>
        </authorList>
    </citation>
    <scope>NUCLEOTIDE SEQUENCE [LARGE SCALE GENOMIC DNA]</scope>
    <source>
        <strain evidence="2 3">NRRL 13137</strain>
    </source>
</reference>
<dbReference type="InterPro" id="IPR044992">
    <property type="entry name" value="ChyE-like"/>
</dbReference>
<dbReference type="PANTHER" id="PTHR42695:SF6">
    <property type="entry name" value="GLUTAMINE AMIDOTRANSFERASE DOMAIN-CONTAINING PROTEIN"/>
    <property type="match status" value="1"/>
</dbReference>
<dbReference type="GO" id="GO:0005829">
    <property type="term" value="C:cytosol"/>
    <property type="evidence" value="ECO:0007669"/>
    <property type="project" value="TreeGrafter"/>
</dbReference>
<name>A0A0L1J5Q8_ASPN3</name>
<dbReference type="InterPro" id="IPR029062">
    <property type="entry name" value="Class_I_gatase-like"/>
</dbReference>
<dbReference type="OrthoDB" id="1669814at2759"/>
<dbReference type="RefSeq" id="XP_015407681.1">
    <property type="nucleotide sequence ID" value="XM_015551145.1"/>
</dbReference>
<dbReference type="STRING" id="1509407.A0A0L1J5Q8"/>
<dbReference type="Proteomes" id="UP000037505">
    <property type="component" value="Unassembled WGS sequence"/>
</dbReference>
<evidence type="ECO:0000259" key="1">
    <source>
        <dbReference type="Pfam" id="PF00117"/>
    </source>
</evidence>
<dbReference type="Pfam" id="PF00117">
    <property type="entry name" value="GATase"/>
    <property type="match status" value="1"/>
</dbReference>